<organism evidence="2 3">
    <name type="scientific">Kouleothrix aurantiaca</name>
    <dbReference type="NCBI Taxonomy" id="186479"/>
    <lineage>
        <taxon>Bacteria</taxon>
        <taxon>Bacillati</taxon>
        <taxon>Chloroflexota</taxon>
        <taxon>Chloroflexia</taxon>
        <taxon>Chloroflexales</taxon>
        <taxon>Roseiflexineae</taxon>
        <taxon>Roseiflexaceae</taxon>
        <taxon>Kouleothrix</taxon>
    </lineage>
</organism>
<proteinExistence type="predicted"/>
<dbReference type="Pfam" id="PF20472">
    <property type="entry name" value="PDDEXK_11"/>
    <property type="match status" value="1"/>
</dbReference>
<sequence>IYGLPLNADFWIFGAPHFPGGLAIEVKWQQSTGGVDEKFPYLVHNITECYPCPALVIADGGGQRPGALQWMRDQAGDNLLAVFSLAEFLAWANRNL</sequence>
<feature type="non-terminal residue" evidence="2">
    <location>
        <position position="1"/>
    </location>
</feature>
<accession>A0A0P9F893</accession>
<dbReference type="AlphaFoldDB" id="A0A0P9F893"/>
<reference evidence="2 3" key="1">
    <citation type="submission" date="2015-09" db="EMBL/GenBank/DDBJ databases">
        <title>Draft genome sequence of Kouleothrix aurantiaca JCM 19913.</title>
        <authorList>
            <person name="Hemp J."/>
        </authorList>
    </citation>
    <scope>NUCLEOTIDE SEQUENCE [LARGE SCALE GENOMIC DNA]</scope>
    <source>
        <strain evidence="2 3">COM-B</strain>
    </source>
</reference>
<dbReference type="Proteomes" id="UP000050509">
    <property type="component" value="Unassembled WGS sequence"/>
</dbReference>
<evidence type="ECO:0000313" key="3">
    <source>
        <dbReference type="Proteomes" id="UP000050509"/>
    </source>
</evidence>
<keyword evidence="3" id="KW-1185">Reference proteome</keyword>
<dbReference type="EMBL" id="LJCR01000430">
    <property type="protein sequence ID" value="KPV52795.1"/>
    <property type="molecule type" value="Genomic_DNA"/>
</dbReference>
<protein>
    <recommendedName>
        <fullName evidence="1">PD-(D/E)XK nuclease domain-containing protein</fullName>
    </recommendedName>
</protein>
<name>A0A0P9F893_9CHLR</name>
<gene>
    <name evidence="2" type="ORF">SE17_13375</name>
</gene>
<evidence type="ECO:0000259" key="1">
    <source>
        <dbReference type="Pfam" id="PF20472"/>
    </source>
</evidence>
<dbReference type="InterPro" id="IPR046821">
    <property type="entry name" value="PDDEXK_11"/>
</dbReference>
<comment type="caution">
    <text evidence="2">The sequence shown here is derived from an EMBL/GenBank/DDBJ whole genome shotgun (WGS) entry which is preliminary data.</text>
</comment>
<feature type="domain" description="PD-(D/E)XK nuclease" evidence="1">
    <location>
        <begin position="1"/>
        <end position="95"/>
    </location>
</feature>
<evidence type="ECO:0000313" key="2">
    <source>
        <dbReference type="EMBL" id="KPV52795.1"/>
    </source>
</evidence>